<accession>A0AAN9MW40</accession>
<dbReference type="AlphaFoldDB" id="A0AAN9MW40"/>
<dbReference type="Proteomes" id="UP001367508">
    <property type="component" value="Unassembled WGS sequence"/>
</dbReference>
<gene>
    <name evidence="1" type="ORF">VNO77_01225</name>
</gene>
<name>A0AAN9MW40_CANGL</name>
<comment type="caution">
    <text evidence="1">The sequence shown here is derived from an EMBL/GenBank/DDBJ whole genome shotgun (WGS) entry which is preliminary data.</text>
</comment>
<evidence type="ECO:0000313" key="2">
    <source>
        <dbReference type="Proteomes" id="UP001367508"/>
    </source>
</evidence>
<keyword evidence="2" id="KW-1185">Reference proteome</keyword>
<proteinExistence type="predicted"/>
<organism evidence="1 2">
    <name type="scientific">Canavalia gladiata</name>
    <name type="common">Sword bean</name>
    <name type="synonym">Dolichos gladiatus</name>
    <dbReference type="NCBI Taxonomy" id="3824"/>
    <lineage>
        <taxon>Eukaryota</taxon>
        <taxon>Viridiplantae</taxon>
        <taxon>Streptophyta</taxon>
        <taxon>Embryophyta</taxon>
        <taxon>Tracheophyta</taxon>
        <taxon>Spermatophyta</taxon>
        <taxon>Magnoliopsida</taxon>
        <taxon>eudicotyledons</taxon>
        <taxon>Gunneridae</taxon>
        <taxon>Pentapetalae</taxon>
        <taxon>rosids</taxon>
        <taxon>fabids</taxon>
        <taxon>Fabales</taxon>
        <taxon>Fabaceae</taxon>
        <taxon>Papilionoideae</taxon>
        <taxon>50 kb inversion clade</taxon>
        <taxon>NPAAA clade</taxon>
        <taxon>indigoferoid/millettioid clade</taxon>
        <taxon>Phaseoleae</taxon>
        <taxon>Canavalia</taxon>
    </lineage>
</organism>
<sequence>MVLKTLFVQIPAFVTSIGNANGKIMLLELAWSINKLDEFDSEQSSWVPPGLKHQTFGRHNNRGPPIVLVASQHLFDNDGMIHAVTININNMKTRFHVVLIVLWWLEVSVWLSLCEVMVPTSSSLLELNSTMTIAPTSSIPQGSYIPLDQGTRLWSTQVLEILTIPPLNGSTTRHRAATSCCEEVYNSFQARWQSWRPTNSFQVTNQNWGKMEWERKTRVEGVRQRVNLNFKISFNL</sequence>
<evidence type="ECO:0000313" key="1">
    <source>
        <dbReference type="EMBL" id="KAK7359272.1"/>
    </source>
</evidence>
<reference evidence="1 2" key="1">
    <citation type="submission" date="2024-01" db="EMBL/GenBank/DDBJ databases">
        <title>The genomes of 5 underutilized Papilionoideae crops provide insights into root nodulation and disease resistanc.</title>
        <authorList>
            <person name="Jiang F."/>
        </authorList>
    </citation>
    <scope>NUCLEOTIDE SEQUENCE [LARGE SCALE GENOMIC DNA]</scope>
    <source>
        <strain evidence="1">LVBAO_FW01</strain>
        <tissue evidence="1">Leaves</tissue>
    </source>
</reference>
<protein>
    <submittedName>
        <fullName evidence="1">Uncharacterized protein</fullName>
    </submittedName>
</protein>
<dbReference type="EMBL" id="JAYMYQ010000001">
    <property type="protein sequence ID" value="KAK7359272.1"/>
    <property type="molecule type" value="Genomic_DNA"/>
</dbReference>